<reference evidence="3" key="1">
    <citation type="submission" date="2016-11" db="UniProtKB">
        <authorList>
            <consortium name="WormBaseParasite"/>
        </authorList>
    </citation>
    <scope>IDENTIFICATION</scope>
</reference>
<organism evidence="2 3">
    <name type="scientific">Caenorhabditis tropicalis</name>
    <dbReference type="NCBI Taxonomy" id="1561998"/>
    <lineage>
        <taxon>Eukaryota</taxon>
        <taxon>Metazoa</taxon>
        <taxon>Ecdysozoa</taxon>
        <taxon>Nematoda</taxon>
        <taxon>Chromadorea</taxon>
        <taxon>Rhabditida</taxon>
        <taxon>Rhabditina</taxon>
        <taxon>Rhabditomorpha</taxon>
        <taxon>Rhabditoidea</taxon>
        <taxon>Rhabditidae</taxon>
        <taxon>Peloderinae</taxon>
        <taxon>Caenorhabditis</taxon>
    </lineage>
</organism>
<feature type="region of interest" description="Disordered" evidence="1">
    <location>
        <begin position="141"/>
        <end position="172"/>
    </location>
</feature>
<dbReference type="eggNOG" id="ENOG502TDBK">
    <property type="taxonomic scope" value="Eukaryota"/>
</dbReference>
<name>A0A1I7U327_9PELO</name>
<dbReference type="WBParaSite" id="Csp11.Scaffold629.g14354.t1">
    <property type="protein sequence ID" value="Csp11.Scaffold629.g14354.t1"/>
    <property type="gene ID" value="Csp11.Scaffold629.g14354"/>
</dbReference>
<accession>A0A1I7U327</accession>
<protein>
    <submittedName>
        <fullName evidence="3">ELM2 domain-containing protein</fullName>
    </submittedName>
</protein>
<keyword evidence="2" id="KW-1185">Reference proteome</keyword>
<evidence type="ECO:0000313" key="3">
    <source>
        <dbReference type="WBParaSite" id="Csp11.Scaffold629.g14354.t1"/>
    </source>
</evidence>
<evidence type="ECO:0000313" key="2">
    <source>
        <dbReference type="Proteomes" id="UP000095282"/>
    </source>
</evidence>
<evidence type="ECO:0000256" key="1">
    <source>
        <dbReference type="SAM" id="MobiDB-lite"/>
    </source>
</evidence>
<feature type="compositionally biased region" description="Basic and acidic residues" evidence="1">
    <location>
        <begin position="141"/>
        <end position="155"/>
    </location>
</feature>
<feature type="compositionally biased region" description="Basic residues" evidence="1">
    <location>
        <begin position="156"/>
        <end position="169"/>
    </location>
</feature>
<dbReference type="Proteomes" id="UP000095282">
    <property type="component" value="Unplaced"/>
</dbReference>
<sequence>MDNEDEDIRCQVMWQLNQDKKHEEVVEHLLTGCIQCITNPKKRFNGKEMLFPNGPPPWIKVPESEKSNPEAWKKYQKQRVHVQMTPEEFDDFLVNSDLSDYMMCFEIAKHKRCEKIQAWKEVREVRRKQKAIRLEAEKKEKELKKKNWKRSEKLKNSKKPTKKGRIRIKSSKEMRRNKSFWIRLKRRRSFWRKF</sequence>
<proteinExistence type="predicted"/>
<dbReference type="STRING" id="1561998.A0A1I7U327"/>
<dbReference type="AlphaFoldDB" id="A0A1I7U327"/>